<evidence type="ECO:0000313" key="2">
    <source>
        <dbReference type="Proteomes" id="UP000747399"/>
    </source>
</evidence>
<proteinExistence type="predicted"/>
<protein>
    <submittedName>
        <fullName evidence="1">Uncharacterized protein</fullName>
    </submittedName>
</protein>
<dbReference type="EMBL" id="BNCO01000006">
    <property type="protein sequence ID" value="GIL48690.1"/>
    <property type="molecule type" value="Genomic_DNA"/>
</dbReference>
<dbReference type="Proteomes" id="UP000747399">
    <property type="component" value="Unassembled WGS sequence"/>
</dbReference>
<evidence type="ECO:0000313" key="1">
    <source>
        <dbReference type="EMBL" id="GIL48690.1"/>
    </source>
</evidence>
<reference evidence="1" key="1">
    <citation type="journal article" date="2021" name="Proc. Natl. Acad. Sci. U.S.A.">
        <title>Three genomes in the algal genus Volvox reveal the fate of a haploid sex-determining region after a transition to homothallism.</title>
        <authorList>
            <person name="Yamamoto K."/>
            <person name="Hamaji T."/>
            <person name="Kawai-Toyooka H."/>
            <person name="Matsuzaki R."/>
            <person name="Takahashi F."/>
            <person name="Nishimura Y."/>
            <person name="Kawachi M."/>
            <person name="Noguchi H."/>
            <person name="Minakuchi Y."/>
            <person name="Umen J.G."/>
            <person name="Toyoda A."/>
            <person name="Nozaki H."/>
        </authorList>
    </citation>
    <scope>NUCLEOTIDE SEQUENCE</scope>
    <source>
        <strain evidence="1">NIES-3780</strain>
    </source>
</reference>
<organism evidence="1 2">
    <name type="scientific">Volvox africanus</name>
    <dbReference type="NCBI Taxonomy" id="51714"/>
    <lineage>
        <taxon>Eukaryota</taxon>
        <taxon>Viridiplantae</taxon>
        <taxon>Chlorophyta</taxon>
        <taxon>core chlorophytes</taxon>
        <taxon>Chlorophyceae</taxon>
        <taxon>CS clade</taxon>
        <taxon>Chlamydomonadales</taxon>
        <taxon>Volvocaceae</taxon>
        <taxon>Volvox</taxon>
    </lineage>
</organism>
<sequence>MRYRGSTRITHTHHAYASPIHITHAHHAYASRLRITHTHHACASPIHITHAHHPYTSRLRITHTHHACASPIHITHAHCMNTRYRFGNLVMWKRGSRRGSATRSTKDLVNKTLSGETRIIRLHEGGCEEAKQL</sequence>
<dbReference type="AlphaFoldDB" id="A0A8J4AVF9"/>
<name>A0A8J4AVF9_9CHLO</name>
<keyword evidence="2" id="KW-1185">Reference proteome</keyword>
<gene>
    <name evidence="1" type="ORF">Vafri_5150</name>
</gene>
<comment type="caution">
    <text evidence="1">The sequence shown here is derived from an EMBL/GenBank/DDBJ whole genome shotgun (WGS) entry which is preliminary data.</text>
</comment>
<accession>A0A8J4AVF9</accession>